<dbReference type="PROSITE" id="PS51257">
    <property type="entry name" value="PROKAR_LIPOPROTEIN"/>
    <property type="match status" value="1"/>
</dbReference>
<protein>
    <submittedName>
        <fullName evidence="1">Uncharacterized protein</fullName>
    </submittedName>
</protein>
<dbReference type="STRING" id="80854.MVIS_3056"/>
<dbReference type="EMBL" id="FPLD01000086">
    <property type="protein sequence ID" value="SGZ07489.1"/>
    <property type="molecule type" value="Genomic_DNA"/>
</dbReference>
<evidence type="ECO:0000313" key="2">
    <source>
        <dbReference type="Proteomes" id="UP000183794"/>
    </source>
</evidence>
<proteinExistence type="predicted"/>
<dbReference type="PATRIC" id="fig|80854.5.peg.3238"/>
<dbReference type="RefSeq" id="WP_045111115.1">
    <property type="nucleotide sequence ID" value="NZ_CAWRBC010000133.1"/>
</dbReference>
<dbReference type="HOGENOM" id="CLU_1625215_0_0_6"/>
<reference evidence="1 2" key="1">
    <citation type="submission" date="2016-11" db="EMBL/GenBank/DDBJ databases">
        <authorList>
            <person name="Jaros S."/>
            <person name="Januszkiewicz K."/>
            <person name="Wedrychowicz H."/>
        </authorList>
    </citation>
    <scope>NUCLEOTIDE SEQUENCE [LARGE SCALE GENOMIC DNA]</scope>
    <source>
        <strain evidence="1">NVI 5450</strain>
    </source>
</reference>
<sequence length="163" mass="18351">MKWILTLVYILSALVVSGCTSQAYHSRQIMMAPLEVIIEHPLTTQVRMLSGQLLRQPYFVQGSFKHGQRLYIALPNTMVTLPVTHNELQRASAETFSEPDWFDIQILTEQVSPHNSGLTYSGYSLVINISQAENTSGKHTLSIELINNRFNTVEAQVSSIVFL</sequence>
<accession>A0A090KAW1</accession>
<name>A0A090KAW1_9GAMM</name>
<dbReference type="KEGG" id="mvs:MVIS_3056"/>
<dbReference type="AlphaFoldDB" id="A0A090KAW1"/>
<gene>
    <name evidence="1" type="ORF">NVI5450_3200</name>
</gene>
<evidence type="ECO:0000313" key="1">
    <source>
        <dbReference type="EMBL" id="SGZ07489.1"/>
    </source>
</evidence>
<dbReference type="Proteomes" id="UP000183794">
    <property type="component" value="Unassembled WGS sequence"/>
</dbReference>
<dbReference type="OrthoDB" id="6399170at2"/>
<organism evidence="1 2">
    <name type="scientific">Moritella viscosa</name>
    <dbReference type="NCBI Taxonomy" id="80854"/>
    <lineage>
        <taxon>Bacteria</taxon>
        <taxon>Pseudomonadati</taxon>
        <taxon>Pseudomonadota</taxon>
        <taxon>Gammaproteobacteria</taxon>
        <taxon>Alteromonadales</taxon>
        <taxon>Moritellaceae</taxon>
        <taxon>Moritella</taxon>
    </lineage>
</organism>